<organism evidence="1">
    <name type="scientific">Rhizophora mucronata</name>
    <name type="common">Asiatic mangrove</name>
    <dbReference type="NCBI Taxonomy" id="61149"/>
    <lineage>
        <taxon>Eukaryota</taxon>
        <taxon>Viridiplantae</taxon>
        <taxon>Streptophyta</taxon>
        <taxon>Embryophyta</taxon>
        <taxon>Tracheophyta</taxon>
        <taxon>Spermatophyta</taxon>
        <taxon>Magnoliopsida</taxon>
        <taxon>eudicotyledons</taxon>
        <taxon>Gunneridae</taxon>
        <taxon>Pentapetalae</taxon>
        <taxon>rosids</taxon>
        <taxon>fabids</taxon>
        <taxon>Malpighiales</taxon>
        <taxon>Rhizophoraceae</taxon>
        <taxon>Rhizophora</taxon>
    </lineage>
</organism>
<dbReference type="AlphaFoldDB" id="A0A2P2Q8L7"/>
<name>A0A2P2Q8L7_RHIMU</name>
<proteinExistence type="predicted"/>
<reference evidence="1" key="1">
    <citation type="submission" date="2018-02" db="EMBL/GenBank/DDBJ databases">
        <title>Rhizophora mucronata_Transcriptome.</title>
        <authorList>
            <person name="Meera S.P."/>
            <person name="Sreeshan A."/>
            <person name="Augustine A."/>
        </authorList>
    </citation>
    <scope>NUCLEOTIDE SEQUENCE</scope>
    <source>
        <tissue evidence="1">Leaf</tissue>
    </source>
</reference>
<dbReference type="EMBL" id="GGEC01082851">
    <property type="protein sequence ID" value="MBX63335.1"/>
    <property type="molecule type" value="Transcribed_RNA"/>
</dbReference>
<accession>A0A2P2Q8L7</accession>
<sequence length="28" mass="3391">MFELRKLDCKKRDVLIFTLFLFFSVPLA</sequence>
<evidence type="ECO:0000313" key="1">
    <source>
        <dbReference type="EMBL" id="MBX63335.1"/>
    </source>
</evidence>
<protein>
    <submittedName>
        <fullName evidence="1">Uncharacterized protein</fullName>
    </submittedName>
</protein>